<protein>
    <recommendedName>
        <fullName evidence="6">Pseudouridine synthase</fullName>
        <ecNumber evidence="6">5.4.99.-</ecNumber>
    </recommendedName>
</protein>
<evidence type="ECO:0000256" key="1">
    <source>
        <dbReference type="ARBA" id="ARBA00008348"/>
    </source>
</evidence>
<feature type="domain" description="RNA-binding S4" evidence="8">
    <location>
        <begin position="7"/>
        <end position="64"/>
    </location>
</feature>
<evidence type="ECO:0000256" key="4">
    <source>
        <dbReference type="ARBA" id="ARBA00036535"/>
    </source>
</evidence>
<dbReference type="Gene3D" id="3.30.70.580">
    <property type="entry name" value="Pseudouridine synthase I, catalytic domain, N-terminal subdomain"/>
    <property type="match status" value="1"/>
</dbReference>
<dbReference type="SUPFAM" id="SSF55120">
    <property type="entry name" value="Pseudouridine synthase"/>
    <property type="match status" value="1"/>
</dbReference>
<evidence type="ECO:0000256" key="2">
    <source>
        <dbReference type="ARBA" id="ARBA00023235"/>
    </source>
</evidence>
<comment type="caution">
    <text evidence="9">The sequence shown here is derived from an EMBL/GenBank/DDBJ whole genome shotgun (WGS) entry which is preliminary data.</text>
</comment>
<dbReference type="InterPro" id="IPR036986">
    <property type="entry name" value="S4_RNA-bd_sf"/>
</dbReference>
<comment type="catalytic activity">
    <reaction evidence="3">
        <text>uridine(35) in tRNA(Tyr) = pseudouridine(35) in tRNA(Tyr)</text>
        <dbReference type="Rhea" id="RHEA:60556"/>
        <dbReference type="Rhea" id="RHEA-COMP:15607"/>
        <dbReference type="Rhea" id="RHEA-COMP:15608"/>
        <dbReference type="ChEBI" id="CHEBI:65314"/>
        <dbReference type="ChEBI" id="CHEBI:65315"/>
    </reaction>
</comment>
<feature type="compositionally biased region" description="Basic and acidic residues" evidence="7">
    <location>
        <begin position="281"/>
        <end position="324"/>
    </location>
</feature>
<dbReference type="InterPro" id="IPR002942">
    <property type="entry name" value="S4_RNA-bd"/>
</dbReference>
<evidence type="ECO:0000259" key="8">
    <source>
        <dbReference type="SMART" id="SM00363"/>
    </source>
</evidence>
<evidence type="ECO:0000256" key="7">
    <source>
        <dbReference type="SAM" id="MobiDB-lite"/>
    </source>
</evidence>
<dbReference type="PANTHER" id="PTHR47683">
    <property type="entry name" value="PSEUDOURIDINE SYNTHASE FAMILY PROTEIN-RELATED"/>
    <property type="match status" value="1"/>
</dbReference>
<evidence type="ECO:0000256" key="6">
    <source>
        <dbReference type="RuleBase" id="RU003887"/>
    </source>
</evidence>
<keyword evidence="5" id="KW-0694">RNA-binding</keyword>
<dbReference type="InterPro" id="IPR018496">
    <property type="entry name" value="PsdUridine_synth_RsuA/RluB_CS"/>
</dbReference>
<comment type="catalytic activity">
    <reaction evidence="4">
        <text>uridine(2604) in 23S rRNA = pseudouridine(2604) in 23S rRNA</text>
        <dbReference type="Rhea" id="RHEA:38875"/>
        <dbReference type="Rhea" id="RHEA-COMP:10093"/>
        <dbReference type="Rhea" id="RHEA-COMP:10094"/>
        <dbReference type="ChEBI" id="CHEBI:65314"/>
        <dbReference type="ChEBI" id="CHEBI:65315"/>
        <dbReference type="EC" id="5.4.99.21"/>
    </reaction>
</comment>
<dbReference type="Gene3D" id="3.10.290.10">
    <property type="entry name" value="RNA-binding S4 domain"/>
    <property type="match status" value="1"/>
</dbReference>
<feature type="compositionally biased region" description="Polar residues" evidence="7">
    <location>
        <begin position="241"/>
        <end position="256"/>
    </location>
</feature>
<dbReference type="Gene3D" id="3.30.70.1560">
    <property type="entry name" value="Alpha-L RNA-binding motif"/>
    <property type="match status" value="1"/>
</dbReference>
<dbReference type="PROSITE" id="PS01149">
    <property type="entry name" value="PSI_RSU"/>
    <property type="match status" value="1"/>
</dbReference>
<dbReference type="AlphaFoldDB" id="A0A4U1BKN6"/>
<dbReference type="InterPro" id="IPR020103">
    <property type="entry name" value="PsdUridine_synth_cat_dom_sf"/>
</dbReference>
<dbReference type="SMART" id="SM00363">
    <property type="entry name" value="S4"/>
    <property type="match status" value="1"/>
</dbReference>
<dbReference type="PANTHER" id="PTHR47683:SF2">
    <property type="entry name" value="RNA-BINDING S4 DOMAIN-CONTAINING PROTEIN"/>
    <property type="match status" value="1"/>
</dbReference>
<dbReference type="FunFam" id="3.10.290.10:FF:000003">
    <property type="entry name" value="Pseudouridine synthase"/>
    <property type="match status" value="1"/>
</dbReference>
<feature type="region of interest" description="Disordered" evidence="7">
    <location>
        <begin position="238"/>
        <end position="358"/>
    </location>
</feature>
<dbReference type="Proteomes" id="UP000305675">
    <property type="component" value="Unassembled WGS sequence"/>
</dbReference>
<sequence length="358" mass="40134">MSVTSEKRLNKFISESGFCSRREADKLIEQQRVTINGQLPELGTKVQPGDCVEVDGKPIKASAANKSDRIYIAYNKPIGITCTTERDVKGNIIDAIGHKRRIFPIGRLDKPSEGLIFLTSDGDIVNKILRAENAHDKEYEVTVDQPVSERFLSKMASGVPILGTVTQPCRVSLVSKYQFRIILTQGLNRQIRRMCEYLGYDVKALKRIRIMNVDLTGLKSGQWRNLTEQEMAEINAAVAGSSKTATDTAQPKQNGTFKLARPIKPRSGNPRRPSGQGEGRGALERPNERGEPKRKPREDNHGRYDRSERSDSPRLRRKPESEAPKKKKVFVDNPNKPKAEPKPKPVSGNTLTLKRKPK</sequence>
<dbReference type="Pfam" id="PF01479">
    <property type="entry name" value="S4"/>
    <property type="match status" value="1"/>
</dbReference>
<accession>A0A4U1BKN6</accession>
<dbReference type="InterPro" id="IPR006145">
    <property type="entry name" value="PsdUridine_synth_RsuA/RluA"/>
</dbReference>
<reference evidence="9 10" key="1">
    <citation type="submission" date="2019-04" db="EMBL/GenBank/DDBJ databases">
        <authorList>
            <person name="Hwang J.C."/>
        </authorList>
    </citation>
    <scope>NUCLEOTIDE SEQUENCE [LARGE SCALE GENOMIC DNA]</scope>
    <source>
        <strain evidence="9 10">IMCC35002</strain>
    </source>
</reference>
<dbReference type="GO" id="GO:0160138">
    <property type="term" value="F:23S rRNA pseudouridine(2604) synthase activity"/>
    <property type="evidence" value="ECO:0007669"/>
    <property type="project" value="UniProtKB-EC"/>
</dbReference>
<keyword evidence="10" id="KW-1185">Reference proteome</keyword>
<dbReference type="Pfam" id="PF00849">
    <property type="entry name" value="PseudoU_synth_2"/>
    <property type="match status" value="1"/>
</dbReference>
<evidence type="ECO:0000313" key="10">
    <source>
        <dbReference type="Proteomes" id="UP000305675"/>
    </source>
</evidence>
<dbReference type="SUPFAM" id="SSF55174">
    <property type="entry name" value="Alpha-L RNA-binding motif"/>
    <property type="match status" value="1"/>
</dbReference>
<dbReference type="InterPro" id="IPR050343">
    <property type="entry name" value="RsuA_PseudoU_synthase"/>
</dbReference>
<comment type="similarity">
    <text evidence="1 6">Belongs to the pseudouridine synthase RsuA family.</text>
</comment>
<evidence type="ECO:0000313" key="9">
    <source>
        <dbReference type="EMBL" id="TKB51786.1"/>
    </source>
</evidence>
<dbReference type="NCBIfam" id="NF007784">
    <property type="entry name" value="PRK10475.1"/>
    <property type="match status" value="1"/>
</dbReference>
<dbReference type="GO" id="GO:0000455">
    <property type="term" value="P:enzyme-directed rRNA pseudouridine synthesis"/>
    <property type="evidence" value="ECO:0007669"/>
    <property type="project" value="UniProtKB-ARBA"/>
</dbReference>
<name>A0A4U1BKN6_9GAMM</name>
<dbReference type="OrthoDB" id="9807213at2"/>
<keyword evidence="2 6" id="KW-0413">Isomerase</keyword>
<dbReference type="InterPro" id="IPR020094">
    <property type="entry name" value="TruA/RsuA/RluB/E/F_N"/>
</dbReference>
<dbReference type="EMBL" id="SWCJ01000017">
    <property type="protein sequence ID" value="TKB51786.1"/>
    <property type="molecule type" value="Genomic_DNA"/>
</dbReference>
<dbReference type="InterPro" id="IPR042092">
    <property type="entry name" value="PsdUridine_s_RsuA/RluB/E/F_cat"/>
</dbReference>
<dbReference type="FunFam" id="3.30.70.1560:FF:000002">
    <property type="entry name" value="Pseudouridine synthase"/>
    <property type="match status" value="1"/>
</dbReference>
<evidence type="ECO:0000256" key="3">
    <source>
        <dbReference type="ARBA" id="ARBA00036390"/>
    </source>
</evidence>
<evidence type="ECO:0000256" key="5">
    <source>
        <dbReference type="PROSITE-ProRule" id="PRU00182"/>
    </source>
</evidence>
<organism evidence="9 10">
    <name type="scientific">Ferrimonas aestuarii</name>
    <dbReference type="NCBI Taxonomy" id="2569539"/>
    <lineage>
        <taxon>Bacteria</taxon>
        <taxon>Pseudomonadati</taxon>
        <taxon>Pseudomonadota</taxon>
        <taxon>Gammaproteobacteria</taxon>
        <taxon>Alteromonadales</taxon>
        <taxon>Ferrimonadaceae</taxon>
        <taxon>Ferrimonas</taxon>
    </lineage>
</organism>
<dbReference type="EC" id="5.4.99.-" evidence="6"/>
<gene>
    <name evidence="9" type="primary">rluF</name>
    <name evidence="9" type="ORF">FCL42_17315</name>
</gene>
<dbReference type="PROSITE" id="PS50889">
    <property type="entry name" value="S4"/>
    <property type="match status" value="1"/>
</dbReference>
<proteinExistence type="inferred from homology"/>
<dbReference type="InterPro" id="IPR000748">
    <property type="entry name" value="PsdUridine_synth_RsuA/RluB/E/F"/>
</dbReference>
<dbReference type="NCBIfam" id="TIGR00093">
    <property type="entry name" value="pseudouridine synthase"/>
    <property type="match status" value="1"/>
</dbReference>
<dbReference type="CDD" id="cd02554">
    <property type="entry name" value="PseudoU_synth_RluF"/>
    <property type="match status" value="1"/>
</dbReference>
<dbReference type="GO" id="GO:0003723">
    <property type="term" value="F:RNA binding"/>
    <property type="evidence" value="ECO:0007669"/>
    <property type="project" value="UniProtKB-KW"/>
</dbReference>
<dbReference type="CDD" id="cd00165">
    <property type="entry name" value="S4"/>
    <property type="match status" value="1"/>
</dbReference>